<dbReference type="RefSeq" id="WP_386451793.1">
    <property type="nucleotide sequence ID" value="NZ_JBHSFH010000015.1"/>
</dbReference>
<dbReference type="Gene3D" id="1.10.530.10">
    <property type="match status" value="1"/>
</dbReference>
<dbReference type="EMBL" id="JBHSFH010000015">
    <property type="protein sequence ID" value="MFC4497222.1"/>
    <property type="molecule type" value="Genomic_DNA"/>
</dbReference>
<evidence type="ECO:0000259" key="2">
    <source>
        <dbReference type="Pfam" id="PF01464"/>
    </source>
</evidence>
<dbReference type="Pfam" id="PF01464">
    <property type="entry name" value="SLT"/>
    <property type="match status" value="1"/>
</dbReference>
<dbReference type="InterPro" id="IPR008258">
    <property type="entry name" value="Transglycosylase_SLT_dom_1"/>
</dbReference>
<feature type="region of interest" description="Disordered" evidence="1">
    <location>
        <begin position="39"/>
        <end position="143"/>
    </location>
</feature>
<gene>
    <name evidence="3" type="ORF">ACFPA8_24125</name>
</gene>
<proteinExistence type="predicted"/>
<organism evidence="3 4">
    <name type="scientific">Streptomyces ovatisporus</name>
    <dbReference type="NCBI Taxonomy" id="1128682"/>
    <lineage>
        <taxon>Bacteria</taxon>
        <taxon>Bacillati</taxon>
        <taxon>Actinomycetota</taxon>
        <taxon>Actinomycetes</taxon>
        <taxon>Kitasatosporales</taxon>
        <taxon>Streptomycetaceae</taxon>
        <taxon>Streptomyces</taxon>
    </lineage>
</organism>
<name>A0ABV9ACJ8_9ACTN</name>
<comment type="caution">
    <text evidence="3">The sequence shown here is derived from an EMBL/GenBank/DDBJ whole genome shotgun (WGS) entry which is preliminary data.</text>
</comment>
<dbReference type="Proteomes" id="UP001595997">
    <property type="component" value="Unassembled WGS sequence"/>
</dbReference>
<feature type="compositionally biased region" description="Basic and acidic residues" evidence="1">
    <location>
        <begin position="82"/>
        <end position="119"/>
    </location>
</feature>
<protein>
    <submittedName>
        <fullName evidence="3">Transglycosylase SLT domain-containing protein</fullName>
    </submittedName>
</protein>
<evidence type="ECO:0000256" key="1">
    <source>
        <dbReference type="SAM" id="MobiDB-lite"/>
    </source>
</evidence>
<accession>A0ABV9ACJ8</accession>
<dbReference type="SUPFAM" id="SSF53955">
    <property type="entry name" value="Lysozyme-like"/>
    <property type="match status" value="1"/>
</dbReference>
<sequence length="232" mass="24764">MSVPTPERHGRLSRLHKISAATGAAAVGVTAIAFSVVPGQKDSGNETAGSEPAARPIALQTAVDSPAAQKVDIDAQTTAADGRARTDAEDEARKKAEARAEARQEAAEQAKKAERERQRKQAASRSAERSKSASAAPSGSPKQIARQIIGSEQQFQCFSNIVERESGWDVHAQNPSGAYGLVQALPGSKMASAGPDWRNNAATQIKWGLGYMKDRYGSPCGAWSFWQANNWY</sequence>
<evidence type="ECO:0000313" key="4">
    <source>
        <dbReference type="Proteomes" id="UP001595997"/>
    </source>
</evidence>
<keyword evidence="4" id="KW-1185">Reference proteome</keyword>
<dbReference type="InterPro" id="IPR023346">
    <property type="entry name" value="Lysozyme-like_dom_sf"/>
</dbReference>
<evidence type="ECO:0000313" key="3">
    <source>
        <dbReference type="EMBL" id="MFC4497222.1"/>
    </source>
</evidence>
<feature type="compositionally biased region" description="Low complexity" evidence="1">
    <location>
        <begin position="132"/>
        <end position="142"/>
    </location>
</feature>
<reference evidence="4" key="1">
    <citation type="journal article" date="2019" name="Int. J. Syst. Evol. Microbiol.">
        <title>The Global Catalogue of Microorganisms (GCM) 10K type strain sequencing project: providing services to taxonomists for standard genome sequencing and annotation.</title>
        <authorList>
            <consortium name="The Broad Institute Genomics Platform"/>
            <consortium name="The Broad Institute Genome Sequencing Center for Infectious Disease"/>
            <person name="Wu L."/>
            <person name="Ma J."/>
        </authorList>
    </citation>
    <scope>NUCLEOTIDE SEQUENCE [LARGE SCALE GENOMIC DNA]</scope>
    <source>
        <strain evidence="4">CGMCC 4.7357</strain>
    </source>
</reference>
<feature type="domain" description="Transglycosylase SLT" evidence="2">
    <location>
        <begin position="157"/>
        <end position="221"/>
    </location>
</feature>